<dbReference type="FunFam" id="1.10.150.20:FF:000003">
    <property type="entry name" value="DNA polymerase I"/>
    <property type="match status" value="1"/>
</dbReference>
<dbReference type="SUPFAM" id="SSF47807">
    <property type="entry name" value="5' to 3' exonuclease, C-terminal subdomain"/>
    <property type="match status" value="1"/>
</dbReference>
<organism evidence="5">
    <name type="scientific">human gut metagenome</name>
    <dbReference type="NCBI Taxonomy" id="408170"/>
    <lineage>
        <taxon>unclassified sequences</taxon>
        <taxon>metagenomes</taxon>
        <taxon>organismal metagenomes</taxon>
    </lineage>
</organism>
<dbReference type="InterPro" id="IPR020045">
    <property type="entry name" value="DNA_polI_H3TH"/>
</dbReference>
<dbReference type="AlphaFoldDB" id="K1T6G8"/>
<dbReference type="Gene3D" id="3.40.50.1010">
    <property type="entry name" value="5'-nuclease"/>
    <property type="match status" value="1"/>
</dbReference>
<keyword evidence="2" id="KW-0378">Hydrolase</keyword>
<dbReference type="Pfam" id="PF02739">
    <property type="entry name" value="5_3_exonuc_N"/>
    <property type="match status" value="1"/>
</dbReference>
<dbReference type="GO" id="GO:0003677">
    <property type="term" value="F:DNA binding"/>
    <property type="evidence" value="ECO:0007669"/>
    <property type="project" value="UniProtKB-KW"/>
</dbReference>
<evidence type="ECO:0000313" key="5">
    <source>
        <dbReference type="EMBL" id="EKC54986.1"/>
    </source>
</evidence>
<feature type="domain" description="5'-3' exonuclease" evidence="4">
    <location>
        <begin position="1"/>
        <end position="166"/>
    </location>
</feature>
<dbReference type="GO" id="GO:0017108">
    <property type="term" value="F:5'-flap endonuclease activity"/>
    <property type="evidence" value="ECO:0007669"/>
    <property type="project" value="InterPro"/>
</dbReference>
<dbReference type="InterPro" id="IPR036279">
    <property type="entry name" value="5-3_exonuclease_C_sf"/>
</dbReference>
<keyword evidence="3" id="KW-0238">DNA-binding</keyword>
<dbReference type="Pfam" id="PF01367">
    <property type="entry name" value="5_3_exonuc"/>
    <property type="match status" value="1"/>
</dbReference>
<dbReference type="GO" id="GO:0008409">
    <property type="term" value="F:5'-3' exonuclease activity"/>
    <property type="evidence" value="ECO:0007669"/>
    <property type="project" value="InterPro"/>
</dbReference>
<evidence type="ECO:0000256" key="1">
    <source>
        <dbReference type="ARBA" id="ARBA00022722"/>
    </source>
</evidence>
<accession>K1T6G8</accession>
<protein>
    <submittedName>
        <fullName evidence="5">Protein containing 5'-3' exonuclease</fullName>
    </submittedName>
</protein>
<feature type="non-terminal residue" evidence="5">
    <location>
        <position position="1"/>
    </location>
</feature>
<evidence type="ECO:0000256" key="2">
    <source>
        <dbReference type="ARBA" id="ARBA00022801"/>
    </source>
</evidence>
<dbReference type="Gene3D" id="1.10.150.20">
    <property type="entry name" value="5' to 3' exonuclease, C-terminal subdomain"/>
    <property type="match status" value="1"/>
</dbReference>
<dbReference type="InterPro" id="IPR002421">
    <property type="entry name" value="5-3_exonuclease"/>
</dbReference>
<reference evidence="5" key="1">
    <citation type="journal article" date="2013" name="Environ. Microbiol.">
        <title>Microbiota from the distal guts of lean and obese adolescents exhibit partial functional redundancy besides clear differences in community structure.</title>
        <authorList>
            <person name="Ferrer M."/>
            <person name="Ruiz A."/>
            <person name="Lanza F."/>
            <person name="Haange S.B."/>
            <person name="Oberbach A."/>
            <person name="Till H."/>
            <person name="Bargiela R."/>
            <person name="Campoy C."/>
            <person name="Segura M.T."/>
            <person name="Richter M."/>
            <person name="von Bergen M."/>
            <person name="Seifert J."/>
            <person name="Suarez A."/>
        </authorList>
    </citation>
    <scope>NUCLEOTIDE SEQUENCE</scope>
</reference>
<evidence type="ECO:0000256" key="3">
    <source>
        <dbReference type="ARBA" id="ARBA00023125"/>
    </source>
</evidence>
<gene>
    <name evidence="5" type="ORF">OBE_11786</name>
</gene>
<proteinExistence type="predicted"/>
<dbReference type="PANTHER" id="PTHR42646">
    <property type="entry name" value="FLAP ENDONUCLEASE XNI"/>
    <property type="match status" value="1"/>
</dbReference>
<dbReference type="PANTHER" id="PTHR42646:SF2">
    <property type="entry name" value="5'-3' EXONUCLEASE FAMILY PROTEIN"/>
    <property type="match status" value="1"/>
</dbReference>
<dbReference type="InterPro" id="IPR008918">
    <property type="entry name" value="HhH2"/>
</dbReference>
<dbReference type="GO" id="GO:0033567">
    <property type="term" value="P:DNA replication, Okazaki fragment processing"/>
    <property type="evidence" value="ECO:0007669"/>
    <property type="project" value="InterPro"/>
</dbReference>
<dbReference type="InterPro" id="IPR020046">
    <property type="entry name" value="5-3_exonucl_a-hlix_arch_N"/>
</dbReference>
<evidence type="ECO:0000259" key="4">
    <source>
        <dbReference type="SMART" id="SM00475"/>
    </source>
</evidence>
<dbReference type="SMART" id="SM00475">
    <property type="entry name" value="53EXOc"/>
    <property type="match status" value="1"/>
</dbReference>
<keyword evidence="1" id="KW-0540">Nuclease</keyword>
<sequence>AMCIPILEVEGYEADDVIGTLSQKGAAAGYDVYMVTPDKDYGQLVREHCRIYKQKGSDGAIEIVDREAIRQKYGIDDPVLVRDILALWGDASDNIPGVPGIGEKTACKLVQKWGTVERILDNVASIKGRQGEKIAAWGDNLRLAKRLTTIRLDVPIDFREEELTVCAPHSTI</sequence>
<comment type="caution">
    <text evidence="5">The sequence shown here is derived from an EMBL/GenBank/DDBJ whole genome shotgun (WGS) entry which is preliminary data.</text>
</comment>
<dbReference type="InterPro" id="IPR029060">
    <property type="entry name" value="PIN-like_dom_sf"/>
</dbReference>
<name>K1T6G8_9ZZZZ</name>
<dbReference type="SUPFAM" id="SSF88723">
    <property type="entry name" value="PIN domain-like"/>
    <property type="match status" value="1"/>
</dbReference>
<dbReference type="CDD" id="cd09898">
    <property type="entry name" value="H3TH_53EXO"/>
    <property type="match status" value="1"/>
</dbReference>
<dbReference type="SMART" id="SM00279">
    <property type="entry name" value="HhH2"/>
    <property type="match status" value="1"/>
</dbReference>
<keyword evidence="5" id="KW-0269">Exonuclease</keyword>
<dbReference type="InterPro" id="IPR038969">
    <property type="entry name" value="FEN"/>
</dbReference>
<dbReference type="EMBL" id="AJWZ01008130">
    <property type="protein sequence ID" value="EKC54986.1"/>
    <property type="molecule type" value="Genomic_DNA"/>
</dbReference>
<dbReference type="CDD" id="cd09859">
    <property type="entry name" value="PIN_53EXO"/>
    <property type="match status" value="1"/>
</dbReference>